<keyword evidence="2" id="KW-0472">Membrane</keyword>
<feature type="region of interest" description="Disordered" evidence="1">
    <location>
        <begin position="96"/>
        <end position="116"/>
    </location>
</feature>
<keyword evidence="4" id="KW-1185">Reference proteome</keyword>
<evidence type="ECO:0000256" key="2">
    <source>
        <dbReference type="SAM" id="Phobius"/>
    </source>
</evidence>
<dbReference type="Gene3D" id="3.90.550.50">
    <property type="match status" value="1"/>
</dbReference>
<name>A0ABR0XY26_REHGL</name>
<proteinExistence type="predicted"/>
<comment type="caution">
    <text evidence="3">The sequence shown here is derived from an EMBL/GenBank/DDBJ whole genome shotgun (WGS) entry which is preliminary data.</text>
</comment>
<dbReference type="InterPro" id="IPR006740">
    <property type="entry name" value="DUF604"/>
</dbReference>
<dbReference type="EMBL" id="JABTTQ020000001">
    <property type="protein sequence ID" value="KAK6164122.1"/>
    <property type="molecule type" value="Genomic_DNA"/>
</dbReference>
<dbReference type="Proteomes" id="UP001318860">
    <property type="component" value="Unassembled WGS sequence"/>
</dbReference>
<sequence>MASQFSKDFFSATIFWKTLLALGLFLYLILVPFLNTQNPSLSLIKWASPSSQPSIISPQTPNQSQPHILRANGLRKNMATQERIPGIMTDETQVRAYAPDGPRDPGTFPGGTRGHEMDRDGRRRLDFFVDNIVDVLAEYDHTKYYYLGWHSESVISNYWFSFNQAFGGGGIVLSYPLAKALVRDMDGCLIRYAQSSSADLITMTCIADIGVNLTPHKGIHQVDLHGDFSGYLSAHPKVPLMTFHHFDAMDPIFPNMDRFESTRHLMKAADADQSRLLQQTICYHRQTNWSFSVAWGYSAQIYENIYPRSYLQMPIETFGPWAKGPKPPFYMFNTRPRSDNPCEAPHFFFLESVYKSVKGDEIITSYIRARPRGLPPCASSGNHSADSISRIRFFSPAKKRLQIDRCECCDILRVDNVKAEVKFRECKIDEIIA</sequence>
<dbReference type="Pfam" id="PF04646">
    <property type="entry name" value="DUF604"/>
    <property type="match status" value="1"/>
</dbReference>
<gene>
    <name evidence="3" type="ORF">DH2020_000986</name>
</gene>
<keyword evidence="2" id="KW-0812">Transmembrane</keyword>
<accession>A0ABR0XY26</accession>
<evidence type="ECO:0000313" key="4">
    <source>
        <dbReference type="Proteomes" id="UP001318860"/>
    </source>
</evidence>
<evidence type="ECO:0000313" key="3">
    <source>
        <dbReference type="EMBL" id="KAK6164122.1"/>
    </source>
</evidence>
<feature type="transmembrane region" description="Helical" evidence="2">
    <location>
        <begin position="12"/>
        <end position="34"/>
    </location>
</feature>
<organism evidence="3 4">
    <name type="scientific">Rehmannia glutinosa</name>
    <name type="common">Chinese foxglove</name>
    <dbReference type="NCBI Taxonomy" id="99300"/>
    <lineage>
        <taxon>Eukaryota</taxon>
        <taxon>Viridiplantae</taxon>
        <taxon>Streptophyta</taxon>
        <taxon>Embryophyta</taxon>
        <taxon>Tracheophyta</taxon>
        <taxon>Spermatophyta</taxon>
        <taxon>Magnoliopsida</taxon>
        <taxon>eudicotyledons</taxon>
        <taxon>Gunneridae</taxon>
        <taxon>Pentapetalae</taxon>
        <taxon>asterids</taxon>
        <taxon>lamiids</taxon>
        <taxon>Lamiales</taxon>
        <taxon>Orobanchaceae</taxon>
        <taxon>Rehmannieae</taxon>
        <taxon>Rehmannia</taxon>
    </lineage>
</organism>
<dbReference type="PANTHER" id="PTHR10811">
    <property type="entry name" value="FRINGE-RELATED"/>
    <property type="match status" value="1"/>
</dbReference>
<keyword evidence="2" id="KW-1133">Transmembrane helix</keyword>
<evidence type="ECO:0000256" key="1">
    <source>
        <dbReference type="SAM" id="MobiDB-lite"/>
    </source>
</evidence>
<reference evidence="3 4" key="1">
    <citation type="journal article" date="2021" name="Comput. Struct. Biotechnol. J.">
        <title>De novo genome assembly of the potent medicinal plant Rehmannia glutinosa using nanopore technology.</title>
        <authorList>
            <person name="Ma L."/>
            <person name="Dong C."/>
            <person name="Song C."/>
            <person name="Wang X."/>
            <person name="Zheng X."/>
            <person name="Niu Y."/>
            <person name="Chen S."/>
            <person name="Feng W."/>
        </authorList>
    </citation>
    <scope>NUCLEOTIDE SEQUENCE [LARGE SCALE GENOMIC DNA]</scope>
    <source>
        <strain evidence="3">DH-2019</strain>
    </source>
</reference>
<protein>
    <submittedName>
        <fullName evidence="3">Uncharacterized protein</fullName>
    </submittedName>
</protein>